<evidence type="ECO:0000256" key="3">
    <source>
        <dbReference type="RuleBase" id="RU003932"/>
    </source>
</evidence>
<dbReference type="AlphaFoldDB" id="A0A9Q0QQQ6"/>
<dbReference type="EMBL" id="JAMYWD010000006">
    <property type="protein sequence ID" value="KAJ4968368.1"/>
    <property type="molecule type" value="Genomic_DNA"/>
</dbReference>
<dbReference type="Proteomes" id="UP001141806">
    <property type="component" value="Unassembled WGS sequence"/>
</dbReference>
<dbReference type="InterPro" id="IPR027417">
    <property type="entry name" value="P-loop_NTPase"/>
</dbReference>
<dbReference type="InterPro" id="IPR000375">
    <property type="entry name" value="Dynamin_stalk"/>
</dbReference>
<dbReference type="GO" id="GO:0005525">
    <property type="term" value="F:GTP binding"/>
    <property type="evidence" value="ECO:0007669"/>
    <property type="project" value="UniProtKB-KW"/>
</dbReference>
<dbReference type="PROSITE" id="PS51388">
    <property type="entry name" value="GED"/>
    <property type="match status" value="1"/>
</dbReference>
<dbReference type="PROSITE" id="PS00410">
    <property type="entry name" value="G_DYNAMIN_1"/>
    <property type="match status" value="1"/>
</dbReference>
<reference evidence="6" key="1">
    <citation type="journal article" date="2023" name="Plant J.">
        <title>The genome of the king protea, Protea cynaroides.</title>
        <authorList>
            <person name="Chang J."/>
            <person name="Duong T.A."/>
            <person name="Schoeman C."/>
            <person name="Ma X."/>
            <person name="Roodt D."/>
            <person name="Barker N."/>
            <person name="Li Z."/>
            <person name="Van de Peer Y."/>
            <person name="Mizrachi E."/>
        </authorList>
    </citation>
    <scope>NUCLEOTIDE SEQUENCE</scope>
    <source>
        <tissue evidence="6">Young leaves</tissue>
    </source>
</reference>
<dbReference type="PROSITE" id="PS51718">
    <property type="entry name" value="G_DYNAMIN_2"/>
    <property type="match status" value="1"/>
</dbReference>
<evidence type="ECO:0000313" key="7">
    <source>
        <dbReference type="Proteomes" id="UP001141806"/>
    </source>
</evidence>
<gene>
    <name evidence="6" type="ORF">NE237_015069</name>
</gene>
<dbReference type="GO" id="GO:0005874">
    <property type="term" value="C:microtubule"/>
    <property type="evidence" value="ECO:0007669"/>
    <property type="project" value="TreeGrafter"/>
</dbReference>
<dbReference type="SMART" id="SM00302">
    <property type="entry name" value="GED"/>
    <property type="match status" value="1"/>
</dbReference>
<evidence type="ECO:0000259" key="5">
    <source>
        <dbReference type="PROSITE" id="PS51718"/>
    </source>
</evidence>
<dbReference type="Gene3D" id="1.20.120.1240">
    <property type="entry name" value="Dynamin, middle domain"/>
    <property type="match status" value="1"/>
</dbReference>
<dbReference type="Gene3D" id="3.40.50.300">
    <property type="entry name" value="P-loop containing nucleotide triphosphate hydrolases"/>
    <property type="match status" value="1"/>
</dbReference>
<accession>A0A9Q0QQQ6</accession>
<dbReference type="PANTHER" id="PTHR11566:SF173">
    <property type="entry name" value="DYNAMIN-RELATED PROTEIN 4C"/>
    <property type="match status" value="1"/>
</dbReference>
<dbReference type="InterPro" id="IPR022812">
    <property type="entry name" value="Dynamin"/>
</dbReference>
<name>A0A9Q0QQQ6_9MAGN</name>
<dbReference type="GO" id="GO:0003924">
    <property type="term" value="F:GTPase activity"/>
    <property type="evidence" value="ECO:0007669"/>
    <property type="project" value="InterPro"/>
</dbReference>
<proteinExistence type="inferred from homology"/>
<keyword evidence="1 3" id="KW-0547">Nucleotide-binding</keyword>
<dbReference type="Pfam" id="PF01031">
    <property type="entry name" value="Dynamin_M"/>
    <property type="match status" value="1"/>
</dbReference>
<sequence>MWSMSVSLPPRAPAAPDLQSKMLSLSLGNHNGEVAEFTKATSVPLYVTYNDRIRPLLDTVDKLRELKVMEEGIELPTIVVVGDQSSGKSSVLESLAGISLPRGNGICTRVPLIMRLQQHSSPEPELHLEYNNQIVHTDEVHVTQDIEDATIEIAGDSKGISNTPLTLVVKKRGVPDLTMVDLPGITRVPVRGQPEDIYEQVSEIIMEYITPKESIILNVLSATVDFPTCESIRMSQRVDKSGERTLAVVTKADQAPEGLLEKVTADDVNIGLGYVCVRNRIGEESYEQARKEEARLFESHHLLSRINKSIVGIPVLAQKLVQIQATSLAKCLPGIVKKVNDKLSVNVSELNKLPKHLANVADAMTAFMRILGSTRESLKKILIRGEFDEYPEDKEMHGTARMADLLNNYSKELHQRSTDTAGKFLMEEIKVLEEAKGIELPNFLPRTAFLSILQRRVKEISNTPVEYVEKLWSYIGAVVVFVLMFNSDGYLQLQSCTKRAAQNLISKMKDHSVDRVMEMVEMEKLTDYTCNPEYMSRWSKLMAQQPSFKQNLRYNDKLEIEGVGEVEVGHLREYNTAMLEKAFDMRMRITAYWETVLQRLVDSLALYLVFSVQKLVNGEMEKEIVIELMGPNGGGIERLLEESPSVASKRERLNQSIKKLRESKEVVGKIMDRIDTPNGYINLGL</sequence>
<comment type="caution">
    <text evidence="6">The sequence shown here is derived from an EMBL/GenBank/DDBJ whole genome shotgun (WGS) entry which is preliminary data.</text>
</comment>
<evidence type="ECO:0000256" key="1">
    <source>
        <dbReference type="ARBA" id="ARBA00022741"/>
    </source>
</evidence>
<feature type="domain" description="GED" evidence="4">
    <location>
        <begin position="582"/>
        <end position="675"/>
    </location>
</feature>
<dbReference type="Pfam" id="PF00350">
    <property type="entry name" value="Dynamin_N"/>
    <property type="match status" value="1"/>
</dbReference>
<evidence type="ECO:0000256" key="2">
    <source>
        <dbReference type="ARBA" id="ARBA00023134"/>
    </source>
</evidence>
<dbReference type="InterPro" id="IPR045063">
    <property type="entry name" value="Dynamin_N"/>
</dbReference>
<dbReference type="InterPro" id="IPR030381">
    <property type="entry name" value="G_DYNAMIN_dom"/>
</dbReference>
<dbReference type="InterPro" id="IPR019762">
    <property type="entry name" value="Dynamin_GTPase_CS"/>
</dbReference>
<dbReference type="OrthoDB" id="5061070at2759"/>
<protein>
    <recommendedName>
        <fullName evidence="8">Dynamin-related protein 4C-like</fullName>
    </recommendedName>
</protein>
<dbReference type="PRINTS" id="PR00195">
    <property type="entry name" value="DYNAMIN"/>
</dbReference>
<dbReference type="CDD" id="cd08771">
    <property type="entry name" value="DLP_1"/>
    <property type="match status" value="1"/>
</dbReference>
<dbReference type="SMART" id="SM00053">
    <property type="entry name" value="DYNc"/>
    <property type="match status" value="1"/>
</dbReference>
<evidence type="ECO:0000259" key="4">
    <source>
        <dbReference type="PROSITE" id="PS51388"/>
    </source>
</evidence>
<dbReference type="InterPro" id="IPR003130">
    <property type="entry name" value="GED"/>
</dbReference>
<dbReference type="GO" id="GO:0005737">
    <property type="term" value="C:cytoplasm"/>
    <property type="evidence" value="ECO:0007669"/>
    <property type="project" value="TreeGrafter"/>
</dbReference>
<dbReference type="SUPFAM" id="SSF52540">
    <property type="entry name" value="P-loop containing nucleoside triphosphate hydrolases"/>
    <property type="match status" value="1"/>
</dbReference>
<dbReference type="GO" id="GO:0016020">
    <property type="term" value="C:membrane"/>
    <property type="evidence" value="ECO:0007669"/>
    <property type="project" value="TreeGrafter"/>
</dbReference>
<dbReference type="Pfam" id="PF02212">
    <property type="entry name" value="GED"/>
    <property type="match status" value="1"/>
</dbReference>
<dbReference type="InterPro" id="IPR020850">
    <property type="entry name" value="GED_dom"/>
</dbReference>
<comment type="similarity">
    <text evidence="3">Belongs to the TRAFAC class dynamin-like GTPase superfamily. Dynamin/Fzo/YdjA family.</text>
</comment>
<dbReference type="GO" id="GO:0008017">
    <property type="term" value="F:microtubule binding"/>
    <property type="evidence" value="ECO:0007669"/>
    <property type="project" value="TreeGrafter"/>
</dbReference>
<dbReference type="InterPro" id="IPR001401">
    <property type="entry name" value="Dynamin_GTPase"/>
</dbReference>
<keyword evidence="7" id="KW-1185">Reference proteome</keyword>
<evidence type="ECO:0008006" key="8">
    <source>
        <dbReference type="Google" id="ProtNLM"/>
    </source>
</evidence>
<keyword evidence="2 3" id="KW-0342">GTP-binding</keyword>
<feature type="domain" description="Dynamin-type G" evidence="5">
    <location>
        <begin position="72"/>
        <end position="333"/>
    </location>
</feature>
<dbReference type="FunFam" id="3.40.50.300:FF:001237">
    <property type="entry name" value="Dynamin-related protein 4C"/>
    <property type="match status" value="1"/>
</dbReference>
<dbReference type="PANTHER" id="PTHR11566">
    <property type="entry name" value="DYNAMIN"/>
    <property type="match status" value="1"/>
</dbReference>
<organism evidence="6 7">
    <name type="scientific">Protea cynaroides</name>
    <dbReference type="NCBI Taxonomy" id="273540"/>
    <lineage>
        <taxon>Eukaryota</taxon>
        <taxon>Viridiplantae</taxon>
        <taxon>Streptophyta</taxon>
        <taxon>Embryophyta</taxon>
        <taxon>Tracheophyta</taxon>
        <taxon>Spermatophyta</taxon>
        <taxon>Magnoliopsida</taxon>
        <taxon>Proteales</taxon>
        <taxon>Proteaceae</taxon>
        <taxon>Protea</taxon>
    </lineage>
</organism>
<evidence type="ECO:0000313" key="6">
    <source>
        <dbReference type="EMBL" id="KAJ4968368.1"/>
    </source>
</evidence>